<reference evidence="1" key="1">
    <citation type="submission" date="2021-05" db="EMBL/GenBank/DDBJ databases">
        <authorList>
            <person name="Alioto T."/>
            <person name="Alioto T."/>
            <person name="Gomez Garrido J."/>
        </authorList>
    </citation>
    <scope>NUCLEOTIDE SEQUENCE</scope>
</reference>
<dbReference type="AlphaFoldDB" id="A0A8D8XVF4"/>
<accession>A0A8D8XVF4</accession>
<dbReference type="EMBL" id="HBUF01345211">
    <property type="protein sequence ID" value="CAG6708664.1"/>
    <property type="molecule type" value="Transcribed_RNA"/>
</dbReference>
<organism evidence="1">
    <name type="scientific">Cacopsylla melanoneura</name>
    <dbReference type="NCBI Taxonomy" id="428564"/>
    <lineage>
        <taxon>Eukaryota</taxon>
        <taxon>Metazoa</taxon>
        <taxon>Ecdysozoa</taxon>
        <taxon>Arthropoda</taxon>
        <taxon>Hexapoda</taxon>
        <taxon>Insecta</taxon>
        <taxon>Pterygota</taxon>
        <taxon>Neoptera</taxon>
        <taxon>Paraneoptera</taxon>
        <taxon>Hemiptera</taxon>
        <taxon>Sternorrhyncha</taxon>
        <taxon>Psylloidea</taxon>
        <taxon>Psyllidae</taxon>
        <taxon>Psyllinae</taxon>
        <taxon>Cacopsylla</taxon>
    </lineage>
</organism>
<proteinExistence type="predicted"/>
<protein>
    <submittedName>
        <fullName evidence="1">Uncharacterized protein</fullName>
    </submittedName>
</protein>
<evidence type="ECO:0000313" key="1">
    <source>
        <dbReference type="EMBL" id="CAG6708664.1"/>
    </source>
</evidence>
<name>A0A8D8XVF4_9HEMI</name>
<sequence length="100" mass="10929">MKVICPGTSPYVLPFSTIRPYISITSISDSPLLFSFPSIEILCSYTPSCSLISSSNKLFCPIRQLKSPPIQISVPSWTEMLSNMSLSISIAISMLYDGGM</sequence>